<comment type="subcellular location">
    <subcellularLocation>
        <location evidence="3">Cytoplasm</location>
    </subcellularLocation>
</comment>
<evidence type="ECO:0000256" key="2">
    <source>
        <dbReference type="ARBA" id="ARBA00023186"/>
    </source>
</evidence>
<evidence type="ECO:0000313" key="5">
    <source>
        <dbReference type="Proteomes" id="UP000194003"/>
    </source>
</evidence>
<keyword evidence="3" id="KW-0963">Cytoplasm</keyword>
<name>A0A1Y2K5W4_9PROT</name>
<evidence type="ECO:0000256" key="1">
    <source>
        <dbReference type="ARBA" id="ARBA00022988"/>
    </source>
</evidence>
<organism evidence="4 5">
    <name type="scientific">Magnetofaba australis IT-1</name>
    <dbReference type="NCBI Taxonomy" id="1434232"/>
    <lineage>
        <taxon>Bacteria</taxon>
        <taxon>Pseudomonadati</taxon>
        <taxon>Pseudomonadota</taxon>
        <taxon>Magnetococcia</taxon>
        <taxon>Magnetococcales</taxon>
        <taxon>Magnetococcaceae</taxon>
        <taxon>Magnetofaba</taxon>
    </lineage>
</organism>
<dbReference type="PIRSF" id="PIRSF009467">
    <property type="entry name" value="Ureas_acces_UreF"/>
    <property type="match status" value="1"/>
</dbReference>
<dbReference type="OrthoDB" id="9798772at2"/>
<dbReference type="PANTHER" id="PTHR33620">
    <property type="entry name" value="UREASE ACCESSORY PROTEIN F"/>
    <property type="match status" value="1"/>
</dbReference>
<reference evidence="4 5" key="1">
    <citation type="journal article" date="2016" name="BMC Genomics">
        <title>Combined genomic and structural analyses of a cultured magnetotactic bacterium reveals its niche adaptation to a dynamic environment.</title>
        <authorList>
            <person name="Araujo A.C."/>
            <person name="Morillo V."/>
            <person name="Cypriano J."/>
            <person name="Teixeira L.C."/>
            <person name="Leao P."/>
            <person name="Lyra S."/>
            <person name="Almeida L.G."/>
            <person name="Bazylinski D.A."/>
            <person name="Vasconcellos A.T."/>
            <person name="Abreu F."/>
            <person name="Lins U."/>
        </authorList>
    </citation>
    <scope>NUCLEOTIDE SEQUENCE [LARGE SCALE GENOMIC DNA]</scope>
    <source>
        <strain evidence="4 5">IT-1</strain>
    </source>
</reference>
<keyword evidence="2 3" id="KW-0143">Chaperone</keyword>
<dbReference type="Proteomes" id="UP000194003">
    <property type="component" value="Unassembled WGS sequence"/>
</dbReference>
<proteinExistence type="inferred from homology"/>
<evidence type="ECO:0000313" key="4">
    <source>
        <dbReference type="EMBL" id="OSM05019.1"/>
    </source>
</evidence>
<keyword evidence="5" id="KW-1185">Reference proteome</keyword>
<dbReference type="GO" id="GO:0016151">
    <property type="term" value="F:nickel cation binding"/>
    <property type="evidence" value="ECO:0007669"/>
    <property type="project" value="UniProtKB-UniRule"/>
</dbReference>
<sequence>MTTPEPNTLYALMTWLSPAFPVGSYTYSHGLEQMVEVGRVHDEASLEAWVGGVLRFGAGRNDALLLRQAWRAADVGSLADLTSITQFGAAQQPSAELHLETSAQGAAFVKCLCDAWPDPFYLQWAEQLRQMRCEPPNPVAVGAAAARHGVALEASLHAYLHALAANLISAGVRLIPLGQSAGQRITARLQAVVALCVANVQETPAEDWGGATALTDWASLQHETQYTRLFRS</sequence>
<dbReference type="STRING" id="1434232.MAIT1_03148"/>
<dbReference type="InterPro" id="IPR002639">
    <property type="entry name" value="UreF"/>
</dbReference>
<protein>
    <recommendedName>
        <fullName evidence="3">Urease accessory protein UreF</fullName>
    </recommendedName>
</protein>
<comment type="function">
    <text evidence="3">Required for maturation of urease via the functional incorporation of the urease nickel metallocenter.</text>
</comment>
<comment type="similarity">
    <text evidence="3">Belongs to the UreF family.</text>
</comment>
<accession>A0A1Y2K5W4</accession>
<dbReference type="AlphaFoldDB" id="A0A1Y2K5W4"/>
<dbReference type="Pfam" id="PF01730">
    <property type="entry name" value="UreF"/>
    <property type="match status" value="1"/>
</dbReference>
<dbReference type="EMBL" id="LVJN01000018">
    <property type="protein sequence ID" value="OSM05019.1"/>
    <property type="molecule type" value="Genomic_DNA"/>
</dbReference>
<dbReference type="HAMAP" id="MF_01385">
    <property type="entry name" value="UreF"/>
    <property type="match status" value="1"/>
</dbReference>
<gene>
    <name evidence="3" type="primary">ureF</name>
    <name evidence="4" type="ORF">MAIT1_03148</name>
</gene>
<dbReference type="Gene3D" id="1.10.4190.10">
    <property type="entry name" value="Urease accessory protein UreF"/>
    <property type="match status" value="1"/>
</dbReference>
<keyword evidence="1 3" id="KW-0996">Nickel insertion</keyword>
<evidence type="ECO:0000256" key="3">
    <source>
        <dbReference type="HAMAP-Rule" id="MF_01385"/>
    </source>
</evidence>
<dbReference type="PANTHER" id="PTHR33620:SF1">
    <property type="entry name" value="UREASE ACCESSORY PROTEIN F"/>
    <property type="match status" value="1"/>
</dbReference>
<dbReference type="InterPro" id="IPR038277">
    <property type="entry name" value="UreF_sf"/>
</dbReference>
<dbReference type="GO" id="GO:0005737">
    <property type="term" value="C:cytoplasm"/>
    <property type="evidence" value="ECO:0007669"/>
    <property type="project" value="UniProtKB-SubCell"/>
</dbReference>
<comment type="subunit">
    <text evidence="3">UreD, UreF and UreG form a complex that acts as a GTP-hydrolysis-dependent molecular chaperone, activating the urease apoprotein by helping to assemble the nickel containing metallocenter of UreC. The UreE protein probably delivers the nickel.</text>
</comment>
<comment type="caution">
    <text evidence="4">The sequence shown here is derived from an EMBL/GenBank/DDBJ whole genome shotgun (WGS) entry which is preliminary data.</text>
</comment>